<reference evidence="2" key="2">
    <citation type="submission" date="2020-11" db="EMBL/GenBank/DDBJ databases">
        <authorList>
            <consortium name="DOE Joint Genome Institute"/>
            <person name="Kuo A."/>
            <person name="Miyauchi S."/>
            <person name="Kiss E."/>
            <person name="Drula E."/>
            <person name="Kohler A."/>
            <person name="Sanchez-Garcia M."/>
            <person name="Andreopoulos B."/>
            <person name="Barry K.W."/>
            <person name="Bonito G."/>
            <person name="Buee M."/>
            <person name="Carver A."/>
            <person name="Chen C."/>
            <person name="Cichocki N."/>
            <person name="Clum A."/>
            <person name="Culley D."/>
            <person name="Crous P.W."/>
            <person name="Fauchery L."/>
            <person name="Girlanda M."/>
            <person name="Hayes R."/>
            <person name="Keri Z."/>
            <person name="Labutti K."/>
            <person name="Lipzen A."/>
            <person name="Lombard V."/>
            <person name="Magnuson J."/>
            <person name="Maillard F."/>
            <person name="Morin E."/>
            <person name="Murat C."/>
            <person name="Nolan M."/>
            <person name="Ohm R."/>
            <person name="Pangilinan J."/>
            <person name="Pereira M."/>
            <person name="Perotto S."/>
            <person name="Peter M."/>
            <person name="Riley R."/>
            <person name="Sitrit Y."/>
            <person name="Stielow B."/>
            <person name="Szollosi G."/>
            <person name="Zifcakova L."/>
            <person name="Stursova M."/>
            <person name="Spatafora J.W."/>
            <person name="Tedersoo L."/>
            <person name="Vaario L.-M."/>
            <person name="Yamada A."/>
            <person name="Yan M."/>
            <person name="Wang P."/>
            <person name="Xu J."/>
            <person name="Bruns T."/>
            <person name="Baldrian P."/>
            <person name="Vilgalys R."/>
            <person name="Henrissat B."/>
            <person name="Grigoriev I.V."/>
            <person name="Hibbett D."/>
            <person name="Nagy L.G."/>
            <person name="Martin F.M."/>
        </authorList>
    </citation>
    <scope>NUCLEOTIDE SEQUENCE</scope>
    <source>
        <strain evidence="2">UH-Tt-Lm1</strain>
    </source>
</reference>
<keyword evidence="3" id="KW-1185">Reference proteome</keyword>
<organism evidence="2 3">
    <name type="scientific">Thelephora terrestris</name>
    <dbReference type="NCBI Taxonomy" id="56493"/>
    <lineage>
        <taxon>Eukaryota</taxon>
        <taxon>Fungi</taxon>
        <taxon>Dikarya</taxon>
        <taxon>Basidiomycota</taxon>
        <taxon>Agaricomycotina</taxon>
        <taxon>Agaricomycetes</taxon>
        <taxon>Thelephorales</taxon>
        <taxon>Thelephoraceae</taxon>
        <taxon>Thelephora</taxon>
    </lineage>
</organism>
<dbReference type="AlphaFoldDB" id="A0A9P6HUN7"/>
<dbReference type="InterPro" id="IPR001849">
    <property type="entry name" value="PH_domain"/>
</dbReference>
<evidence type="ECO:0000313" key="3">
    <source>
        <dbReference type="Proteomes" id="UP000736335"/>
    </source>
</evidence>
<reference evidence="2" key="1">
    <citation type="journal article" date="2020" name="Nat. Commun.">
        <title>Large-scale genome sequencing of mycorrhizal fungi provides insights into the early evolution of symbiotic traits.</title>
        <authorList>
            <person name="Miyauchi S."/>
            <person name="Kiss E."/>
            <person name="Kuo A."/>
            <person name="Drula E."/>
            <person name="Kohler A."/>
            <person name="Sanchez-Garcia M."/>
            <person name="Morin E."/>
            <person name="Andreopoulos B."/>
            <person name="Barry K.W."/>
            <person name="Bonito G."/>
            <person name="Buee M."/>
            <person name="Carver A."/>
            <person name="Chen C."/>
            <person name="Cichocki N."/>
            <person name="Clum A."/>
            <person name="Culley D."/>
            <person name="Crous P.W."/>
            <person name="Fauchery L."/>
            <person name="Girlanda M."/>
            <person name="Hayes R.D."/>
            <person name="Keri Z."/>
            <person name="LaButti K."/>
            <person name="Lipzen A."/>
            <person name="Lombard V."/>
            <person name="Magnuson J."/>
            <person name="Maillard F."/>
            <person name="Murat C."/>
            <person name="Nolan M."/>
            <person name="Ohm R.A."/>
            <person name="Pangilinan J."/>
            <person name="Pereira M.F."/>
            <person name="Perotto S."/>
            <person name="Peter M."/>
            <person name="Pfister S."/>
            <person name="Riley R."/>
            <person name="Sitrit Y."/>
            <person name="Stielow J.B."/>
            <person name="Szollosi G."/>
            <person name="Zifcakova L."/>
            <person name="Stursova M."/>
            <person name="Spatafora J.W."/>
            <person name="Tedersoo L."/>
            <person name="Vaario L.M."/>
            <person name="Yamada A."/>
            <person name="Yan M."/>
            <person name="Wang P."/>
            <person name="Xu J."/>
            <person name="Bruns T."/>
            <person name="Baldrian P."/>
            <person name="Vilgalys R."/>
            <person name="Dunand C."/>
            <person name="Henrissat B."/>
            <person name="Grigoriev I.V."/>
            <person name="Hibbett D."/>
            <person name="Nagy L.G."/>
            <person name="Martin F.M."/>
        </authorList>
    </citation>
    <scope>NUCLEOTIDE SEQUENCE</scope>
    <source>
        <strain evidence="2">UH-Tt-Lm1</strain>
    </source>
</reference>
<dbReference type="OrthoDB" id="248923at2759"/>
<feature type="non-terminal residue" evidence="2">
    <location>
        <position position="1"/>
    </location>
</feature>
<dbReference type="Gene3D" id="2.30.29.30">
    <property type="entry name" value="Pleckstrin-homology domain (PH domain)/Phosphotyrosine-binding domain (PTB)"/>
    <property type="match status" value="1"/>
</dbReference>
<accession>A0A9P6HUN7</accession>
<name>A0A9P6HUN7_9AGAM</name>
<sequence>WLWLRKWVVLRDNILSIHKDSHTLHPSLTIPLRDITKAERIYLTPYCLLLETKDKRVYLSFMSYEELSTWRGEIHSRSPLSNHTRFVPRAHVDTDSRGFT</sequence>
<dbReference type="Proteomes" id="UP000736335">
    <property type="component" value="Unassembled WGS sequence"/>
</dbReference>
<feature type="non-terminal residue" evidence="2">
    <location>
        <position position="100"/>
    </location>
</feature>
<proteinExistence type="predicted"/>
<dbReference type="Pfam" id="PF00169">
    <property type="entry name" value="PH"/>
    <property type="match status" value="1"/>
</dbReference>
<evidence type="ECO:0000259" key="1">
    <source>
        <dbReference type="PROSITE" id="PS50003"/>
    </source>
</evidence>
<dbReference type="EMBL" id="WIUZ02000001">
    <property type="protein sequence ID" value="KAF9793372.1"/>
    <property type="molecule type" value="Genomic_DNA"/>
</dbReference>
<dbReference type="SUPFAM" id="SSF50729">
    <property type="entry name" value="PH domain-like"/>
    <property type="match status" value="1"/>
</dbReference>
<feature type="domain" description="PH" evidence="1">
    <location>
        <begin position="1"/>
        <end position="79"/>
    </location>
</feature>
<dbReference type="PROSITE" id="PS50003">
    <property type="entry name" value="PH_DOMAIN"/>
    <property type="match status" value="1"/>
</dbReference>
<comment type="caution">
    <text evidence="2">The sequence shown here is derived from an EMBL/GenBank/DDBJ whole genome shotgun (WGS) entry which is preliminary data.</text>
</comment>
<dbReference type="InterPro" id="IPR011993">
    <property type="entry name" value="PH-like_dom_sf"/>
</dbReference>
<evidence type="ECO:0000313" key="2">
    <source>
        <dbReference type="EMBL" id="KAF9793372.1"/>
    </source>
</evidence>
<gene>
    <name evidence="2" type="ORF">BJ322DRAFT_995479</name>
</gene>
<protein>
    <recommendedName>
        <fullName evidence="1">PH domain-containing protein</fullName>
    </recommendedName>
</protein>